<dbReference type="GO" id="GO:0003735">
    <property type="term" value="F:structural constituent of ribosome"/>
    <property type="evidence" value="ECO:0007669"/>
    <property type="project" value="TreeGrafter"/>
</dbReference>
<evidence type="ECO:0000259" key="2">
    <source>
        <dbReference type="PROSITE" id="PS50126"/>
    </source>
</evidence>
<accession>A0A926HUY3</accession>
<dbReference type="InterPro" id="IPR003029">
    <property type="entry name" value="S1_domain"/>
</dbReference>
<reference evidence="3" key="1">
    <citation type="submission" date="2020-08" db="EMBL/GenBank/DDBJ databases">
        <title>Genome public.</title>
        <authorList>
            <person name="Liu C."/>
            <person name="Sun Q."/>
        </authorList>
    </citation>
    <scope>NUCLEOTIDE SEQUENCE</scope>
    <source>
        <strain evidence="3">BX7</strain>
    </source>
</reference>
<dbReference type="FunFam" id="2.40.50.140:FF:000189">
    <property type="entry name" value="Polyribonucleotide nucleotidyltransferase, putative"/>
    <property type="match status" value="1"/>
</dbReference>
<dbReference type="SMART" id="SM00316">
    <property type="entry name" value="S1"/>
    <property type="match status" value="1"/>
</dbReference>
<dbReference type="Pfam" id="PF00575">
    <property type="entry name" value="S1"/>
    <property type="match status" value="1"/>
</dbReference>
<dbReference type="AlphaFoldDB" id="A0A926HUY3"/>
<feature type="domain" description="S1 motif" evidence="2">
    <location>
        <begin position="6"/>
        <end position="74"/>
    </location>
</feature>
<feature type="compositionally biased region" description="Low complexity" evidence="1">
    <location>
        <begin position="84"/>
        <end position="94"/>
    </location>
</feature>
<protein>
    <submittedName>
        <fullName evidence="3">S1 RNA-binding domain-containing protein</fullName>
    </submittedName>
</protein>
<dbReference type="GO" id="GO:0006412">
    <property type="term" value="P:translation"/>
    <property type="evidence" value="ECO:0007669"/>
    <property type="project" value="TreeGrafter"/>
</dbReference>
<dbReference type="SUPFAM" id="SSF50249">
    <property type="entry name" value="Nucleic acid-binding proteins"/>
    <property type="match status" value="1"/>
</dbReference>
<gene>
    <name evidence="3" type="ORF">H8695_08775</name>
</gene>
<proteinExistence type="predicted"/>
<dbReference type="Gene3D" id="2.40.50.140">
    <property type="entry name" value="Nucleic acid-binding proteins"/>
    <property type="match status" value="1"/>
</dbReference>
<evidence type="ECO:0000256" key="1">
    <source>
        <dbReference type="SAM" id="MobiDB-lite"/>
    </source>
</evidence>
<dbReference type="CDD" id="cd05692">
    <property type="entry name" value="S1_RPS1_repeat_hs4"/>
    <property type="match status" value="1"/>
</dbReference>
<sequence length="151" mass="16811">MQFEVGAVLEGKVTSITKFGAFVALPEGKTGMVHISEVAPTFVREIRDHLKEGDEVRVKVINIDAQGRINLSIKQLAPPPAPAPRQRQTARPAASSPRPDRFEWSPRRTEGLTFEDMMSRFKQDSDEKISTLKKNADGKRGGGSYRKSGRY</sequence>
<evidence type="ECO:0000313" key="4">
    <source>
        <dbReference type="Proteomes" id="UP000620366"/>
    </source>
</evidence>
<feature type="compositionally biased region" description="Basic and acidic residues" evidence="1">
    <location>
        <begin position="98"/>
        <end position="110"/>
    </location>
</feature>
<dbReference type="EMBL" id="JACRSP010000003">
    <property type="protein sequence ID" value="MBC8536778.1"/>
    <property type="molecule type" value="Genomic_DNA"/>
</dbReference>
<feature type="compositionally biased region" description="Basic and acidic residues" evidence="1">
    <location>
        <begin position="117"/>
        <end position="140"/>
    </location>
</feature>
<name>A0A926HUY3_9FIRM</name>
<organism evidence="3 4">
    <name type="scientific">Feifania hominis</name>
    <dbReference type="NCBI Taxonomy" id="2763660"/>
    <lineage>
        <taxon>Bacteria</taxon>
        <taxon>Bacillati</taxon>
        <taxon>Bacillota</taxon>
        <taxon>Clostridia</taxon>
        <taxon>Eubacteriales</taxon>
        <taxon>Feifaniaceae</taxon>
        <taxon>Feifania</taxon>
    </lineage>
</organism>
<dbReference type="GO" id="GO:0003729">
    <property type="term" value="F:mRNA binding"/>
    <property type="evidence" value="ECO:0007669"/>
    <property type="project" value="TreeGrafter"/>
</dbReference>
<keyword evidence="4" id="KW-1185">Reference proteome</keyword>
<dbReference type="PROSITE" id="PS50126">
    <property type="entry name" value="S1"/>
    <property type="match status" value="1"/>
</dbReference>
<dbReference type="RefSeq" id="WP_249300668.1">
    <property type="nucleotide sequence ID" value="NZ_JACRSP010000003.1"/>
</dbReference>
<comment type="caution">
    <text evidence="3">The sequence shown here is derived from an EMBL/GenBank/DDBJ whole genome shotgun (WGS) entry which is preliminary data.</text>
</comment>
<dbReference type="InterPro" id="IPR050437">
    <property type="entry name" value="Ribos_protein_bS1-like"/>
</dbReference>
<dbReference type="InterPro" id="IPR012340">
    <property type="entry name" value="NA-bd_OB-fold"/>
</dbReference>
<feature type="region of interest" description="Disordered" evidence="1">
    <location>
        <begin position="73"/>
        <end position="151"/>
    </location>
</feature>
<evidence type="ECO:0000313" key="3">
    <source>
        <dbReference type="EMBL" id="MBC8536778.1"/>
    </source>
</evidence>
<dbReference type="Proteomes" id="UP000620366">
    <property type="component" value="Unassembled WGS sequence"/>
</dbReference>
<dbReference type="PANTHER" id="PTHR10724">
    <property type="entry name" value="30S RIBOSOMAL PROTEIN S1"/>
    <property type="match status" value="1"/>
</dbReference>